<protein>
    <submittedName>
        <fullName evidence="1">Uncharacterized protein</fullName>
    </submittedName>
</protein>
<proteinExistence type="predicted"/>
<dbReference type="Proteomes" id="UP000199729">
    <property type="component" value="Chromosome"/>
</dbReference>
<reference evidence="1 2" key="1">
    <citation type="submission" date="2017-07" db="EMBL/GenBank/DDBJ databases">
        <title>Complete Genome Sequence of the cosmetic ferment Vitreoscilla filiformis (ATCC15551).</title>
        <authorList>
            <person name="Contreras S."/>
            <person name="Sagory-Zalkind P."/>
            <person name="Blanquart H."/>
            <person name="Iltis A."/>
            <person name="Morand S.C."/>
        </authorList>
    </citation>
    <scope>NUCLEOTIDE SEQUENCE [LARGE SCALE GENOMIC DNA]</scope>
    <source>
        <strain evidence="1 2">ATCC 15551</strain>
    </source>
</reference>
<accession>A0A221KAN4</accession>
<dbReference type="EMBL" id="CP022423">
    <property type="protein sequence ID" value="ASM76039.1"/>
    <property type="molecule type" value="Genomic_DNA"/>
</dbReference>
<evidence type="ECO:0000313" key="1">
    <source>
        <dbReference type="EMBL" id="ASM76039.1"/>
    </source>
</evidence>
<evidence type="ECO:0000313" key="2">
    <source>
        <dbReference type="Proteomes" id="UP000199729"/>
    </source>
</evidence>
<dbReference type="KEGG" id="vff:VITFI_CDS0260"/>
<sequence length="56" mass="6569">MTKLTSTQPWLPTRTGKSDWKASFKDHQRKFSALSTFVVMIYVTWENGFMVQVKID</sequence>
<name>A0A221KAN4_VITFI</name>
<organism evidence="1 2">
    <name type="scientific">Vitreoscilla filiformis</name>
    <dbReference type="NCBI Taxonomy" id="63"/>
    <lineage>
        <taxon>Bacteria</taxon>
        <taxon>Pseudomonadati</taxon>
        <taxon>Pseudomonadota</taxon>
        <taxon>Betaproteobacteria</taxon>
        <taxon>Neisseriales</taxon>
        <taxon>Neisseriaceae</taxon>
        <taxon>Vitreoscilla</taxon>
    </lineage>
</organism>
<gene>
    <name evidence="1" type="ORF">VITFI_CDS0260</name>
</gene>
<keyword evidence="2" id="KW-1185">Reference proteome</keyword>
<dbReference type="AlphaFoldDB" id="A0A221KAN4"/>